<keyword evidence="1" id="KW-0539">Nucleus</keyword>
<dbReference type="GO" id="GO:0005634">
    <property type="term" value="C:nucleus"/>
    <property type="evidence" value="ECO:0007669"/>
    <property type="project" value="UniProtKB-SubCell"/>
</dbReference>
<evidence type="ECO:0000313" key="3">
    <source>
        <dbReference type="Proteomes" id="UP000289738"/>
    </source>
</evidence>
<protein>
    <recommendedName>
        <fullName evidence="1">Protein FAR1-RELATED SEQUENCE</fullName>
    </recommendedName>
</protein>
<dbReference type="PANTHER" id="PTHR31669">
    <property type="entry name" value="PROTEIN FAR1-RELATED SEQUENCE 10-RELATED"/>
    <property type="match status" value="1"/>
</dbReference>
<comment type="subcellular location">
    <subcellularLocation>
        <location evidence="1">Nucleus</location>
    </subcellularLocation>
</comment>
<comment type="similarity">
    <text evidence="1">Belongs to the FHY3/FAR1 family.</text>
</comment>
<evidence type="ECO:0000256" key="1">
    <source>
        <dbReference type="RuleBase" id="RU367018"/>
    </source>
</evidence>
<evidence type="ECO:0000313" key="2">
    <source>
        <dbReference type="EMBL" id="RYR37839.1"/>
    </source>
</evidence>
<dbReference type="GO" id="GO:0008270">
    <property type="term" value="F:zinc ion binding"/>
    <property type="evidence" value="ECO:0007669"/>
    <property type="project" value="UniProtKB-UniRule"/>
</dbReference>
<reference evidence="2 3" key="1">
    <citation type="submission" date="2019-01" db="EMBL/GenBank/DDBJ databases">
        <title>Sequencing of cultivated peanut Arachis hypogaea provides insights into genome evolution and oil improvement.</title>
        <authorList>
            <person name="Chen X."/>
        </authorList>
    </citation>
    <scope>NUCLEOTIDE SEQUENCE [LARGE SCALE GENOMIC DNA]</scope>
    <source>
        <strain evidence="3">cv. Fuhuasheng</strain>
        <tissue evidence="2">Leaves</tissue>
    </source>
</reference>
<dbReference type="PANTHER" id="PTHR31669:SF297">
    <property type="entry name" value="PROTEIN FAR1-RELATED SEQUENCE"/>
    <property type="match status" value="1"/>
</dbReference>
<sequence length="344" mass="38775">MLLPLRTPGGFCGLSHDPCEKAVLFDTTRTRDVNFLYPFVIFFQKTFGDDVPIFGMEFESMDGVIQFYNTYGRAESNVDETRKTYPKGPTGCKAKMIAFSDVDGSWIVRIVEPEHYHDLSCTNSRCWVLVYLKGGFWVGISSTCTQRSESIHFLFGKYLNPQATLAEFITQYNNALMSRVKKKAAKDFESLNKVVLCCSNSEIKVQFQFKYTNDIFQKPHVKCYDCLRDHFSKVTKAVVHSEQYNDLLYNSLKEFCVGLPQNISYSDCGVSFNHGEKGISECGRVETDANLSIRSPIRCGPNQGEFGAPCNNVVFESFVEVIADQEEGNIAVTVCFNASISLIV</sequence>
<dbReference type="AlphaFoldDB" id="A0A445BGR1"/>
<proteinExistence type="inferred from homology"/>
<gene>
    <name evidence="2" type="ORF">Ahy_A09g042745</name>
</gene>
<dbReference type="InterPro" id="IPR031052">
    <property type="entry name" value="FHY3/FAR1"/>
</dbReference>
<dbReference type="Proteomes" id="UP000289738">
    <property type="component" value="Chromosome A09"/>
</dbReference>
<keyword evidence="1" id="KW-0862">Zinc</keyword>
<organism evidence="2 3">
    <name type="scientific">Arachis hypogaea</name>
    <name type="common">Peanut</name>
    <dbReference type="NCBI Taxonomy" id="3818"/>
    <lineage>
        <taxon>Eukaryota</taxon>
        <taxon>Viridiplantae</taxon>
        <taxon>Streptophyta</taxon>
        <taxon>Embryophyta</taxon>
        <taxon>Tracheophyta</taxon>
        <taxon>Spermatophyta</taxon>
        <taxon>Magnoliopsida</taxon>
        <taxon>eudicotyledons</taxon>
        <taxon>Gunneridae</taxon>
        <taxon>Pentapetalae</taxon>
        <taxon>rosids</taxon>
        <taxon>fabids</taxon>
        <taxon>Fabales</taxon>
        <taxon>Fabaceae</taxon>
        <taxon>Papilionoideae</taxon>
        <taxon>50 kb inversion clade</taxon>
        <taxon>dalbergioids sensu lato</taxon>
        <taxon>Dalbergieae</taxon>
        <taxon>Pterocarpus clade</taxon>
        <taxon>Arachis</taxon>
    </lineage>
</organism>
<comment type="caution">
    <text evidence="2">The sequence shown here is derived from an EMBL/GenBank/DDBJ whole genome shotgun (WGS) entry which is preliminary data.</text>
</comment>
<dbReference type="GO" id="GO:0006355">
    <property type="term" value="P:regulation of DNA-templated transcription"/>
    <property type="evidence" value="ECO:0007669"/>
    <property type="project" value="UniProtKB-UniRule"/>
</dbReference>
<accession>A0A445BGR1</accession>
<name>A0A445BGR1_ARAHY</name>
<dbReference type="EMBL" id="SDMP01000009">
    <property type="protein sequence ID" value="RYR37839.1"/>
    <property type="molecule type" value="Genomic_DNA"/>
</dbReference>
<comment type="function">
    <text evidence="1">Putative transcription activator involved in regulating light control of development.</text>
</comment>
<keyword evidence="1" id="KW-0863">Zinc-finger</keyword>
<keyword evidence="3" id="KW-1185">Reference proteome</keyword>
<keyword evidence="1" id="KW-0479">Metal-binding</keyword>